<reference evidence="2 3" key="1">
    <citation type="journal article" date="2019" name="Syst. Appl. Microbiol.">
        <title>Microvirga tunisiensis sp. nov., a root nodule symbiotic bacterium isolated from Lupinus micranthus and L. luteus grown in Northern Tunisia.</title>
        <authorList>
            <person name="Msaddak A."/>
            <person name="Rejili M."/>
            <person name="Duran D."/>
            <person name="Mars M."/>
            <person name="Palacios J.M."/>
            <person name="Ruiz-Argueso T."/>
            <person name="Rey L."/>
            <person name="Imperial J."/>
        </authorList>
    </citation>
    <scope>NUCLEOTIDE SEQUENCE [LARGE SCALE GENOMIC DNA]</scope>
    <source>
        <strain evidence="2 3">Lmie10</strain>
    </source>
</reference>
<evidence type="ECO:0000313" key="3">
    <source>
        <dbReference type="Proteomes" id="UP000403266"/>
    </source>
</evidence>
<dbReference type="EMBL" id="VOSK01000019">
    <property type="protein sequence ID" value="MPR25213.1"/>
    <property type="molecule type" value="Genomic_DNA"/>
</dbReference>
<feature type="transmembrane region" description="Helical" evidence="1">
    <location>
        <begin position="75"/>
        <end position="99"/>
    </location>
</feature>
<evidence type="ECO:0000256" key="1">
    <source>
        <dbReference type="SAM" id="Phobius"/>
    </source>
</evidence>
<keyword evidence="1" id="KW-1133">Transmembrane helix</keyword>
<accession>A0A5N7MEA4</accession>
<dbReference type="RefSeq" id="WP_152710694.1">
    <property type="nucleotide sequence ID" value="NZ_VOSJ01000006.1"/>
</dbReference>
<evidence type="ECO:0000313" key="2">
    <source>
        <dbReference type="EMBL" id="MPR25213.1"/>
    </source>
</evidence>
<feature type="transmembrane region" description="Helical" evidence="1">
    <location>
        <begin position="124"/>
        <end position="145"/>
    </location>
</feature>
<protein>
    <submittedName>
        <fullName evidence="2">DUF1772 domain-containing protein</fullName>
    </submittedName>
</protein>
<name>A0A5N7MEA4_9HYPH</name>
<dbReference type="OrthoDB" id="1453741at2"/>
<sequence length="150" mass="16669">MSLRVIQFLAVVFTALALVPAGAHLFELPNKIDLSRDVYQTVQGVYAGWAWLGIVDLTALIMNAVLAIKLRQQRLAFSFAVTAALCFVVFFAIFFTWTFPANQATANWTAMPDNWSGLRREWEYSHAVNAVVMLVALCSVTLAVITTRPD</sequence>
<dbReference type="AlphaFoldDB" id="A0A5N7MEA4"/>
<proteinExistence type="predicted"/>
<keyword evidence="1" id="KW-0812">Transmembrane</keyword>
<dbReference type="Proteomes" id="UP000403266">
    <property type="component" value="Unassembled WGS sequence"/>
</dbReference>
<keyword evidence="3" id="KW-1185">Reference proteome</keyword>
<keyword evidence="1" id="KW-0472">Membrane</keyword>
<feature type="transmembrane region" description="Helical" evidence="1">
    <location>
        <begin position="49"/>
        <end position="68"/>
    </location>
</feature>
<organism evidence="2 3">
    <name type="scientific">Microvirga tunisiensis</name>
    <dbReference type="NCBI Taxonomy" id="2108360"/>
    <lineage>
        <taxon>Bacteria</taxon>
        <taxon>Pseudomonadati</taxon>
        <taxon>Pseudomonadota</taxon>
        <taxon>Alphaproteobacteria</taxon>
        <taxon>Hyphomicrobiales</taxon>
        <taxon>Methylobacteriaceae</taxon>
        <taxon>Microvirga</taxon>
    </lineage>
</organism>
<gene>
    <name evidence="2" type="ORF">FS320_08180</name>
</gene>
<comment type="caution">
    <text evidence="2">The sequence shown here is derived from an EMBL/GenBank/DDBJ whole genome shotgun (WGS) entry which is preliminary data.</text>
</comment>